<reference evidence="2" key="1">
    <citation type="submission" date="2020-03" db="EMBL/GenBank/DDBJ databases">
        <title>The deep terrestrial virosphere.</title>
        <authorList>
            <person name="Holmfeldt K."/>
            <person name="Nilsson E."/>
            <person name="Simone D."/>
            <person name="Lopez-Fernandez M."/>
            <person name="Wu X."/>
            <person name="de Brujin I."/>
            <person name="Lundin D."/>
            <person name="Andersson A."/>
            <person name="Bertilsson S."/>
            <person name="Dopson M."/>
        </authorList>
    </citation>
    <scope>NUCLEOTIDE SEQUENCE</scope>
    <source>
        <strain evidence="2">MM415A01250</strain>
    </source>
</reference>
<feature type="region of interest" description="Disordered" evidence="1">
    <location>
        <begin position="123"/>
        <end position="149"/>
    </location>
</feature>
<evidence type="ECO:0000256" key="1">
    <source>
        <dbReference type="SAM" id="MobiDB-lite"/>
    </source>
</evidence>
<feature type="compositionally biased region" description="Basic and acidic residues" evidence="1">
    <location>
        <begin position="131"/>
        <end position="141"/>
    </location>
</feature>
<sequence>MARRAPKGGYIWLWRKFRDHRFWPSYSGRRFTECEAWLDLLFDAAFKPHRRIFRGRTFELKSGELVGSQNDWADRWHWKRSEVRKFLDSLYLNGEAMHEDDQNITKLIICGLAGYVDVSPGSRPLPASTSHKKEEEGEKDPSSGLVHDMVQGILDKMGKTKKKG</sequence>
<accession>A0A6M3K7D1</accession>
<protein>
    <submittedName>
        <fullName evidence="2">Uncharacterized protein</fullName>
    </submittedName>
</protein>
<evidence type="ECO:0000313" key="2">
    <source>
        <dbReference type="EMBL" id="QJA77671.1"/>
    </source>
</evidence>
<dbReference type="AlphaFoldDB" id="A0A6M3K7D1"/>
<organism evidence="2">
    <name type="scientific">viral metagenome</name>
    <dbReference type="NCBI Taxonomy" id="1070528"/>
    <lineage>
        <taxon>unclassified sequences</taxon>
        <taxon>metagenomes</taxon>
        <taxon>organismal metagenomes</taxon>
    </lineage>
</organism>
<proteinExistence type="predicted"/>
<dbReference type="EMBL" id="MT142295">
    <property type="protein sequence ID" value="QJA77671.1"/>
    <property type="molecule type" value="Genomic_DNA"/>
</dbReference>
<gene>
    <name evidence="2" type="ORF">MM415A01250_0015</name>
</gene>
<name>A0A6M3K7D1_9ZZZZ</name>